<dbReference type="RefSeq" id="WP_188928915.1">
    <property type="nucleotide sequence ID" value="NZ_BMJC01000001.1"/>
</dbReference>
<dbReference type="EMBL" id="BMJC01000001">
    <property type="protein sequence ID" value="GGA87885.1"/>
    <property type="molecule type" value="Genomic_DNA"/>
</dbReference>
<keyword evidence="4 7" id="KW-0812">Transmembrane</keyword>
<dbReference type="PANTHER" id="PTHR30489:SF0">
    <property type="entry name" value="LIPOPROTEIN-RELEASING SYSTEM TRANSMEMBRANE PROTEIN LOLE"/>
    <property type="match status" value="1"/>
</dbReference>
<protein>
    <submittedName>
        <fullName evidence="10">Permease</fullName>
    </submittedName>
</protein>
<evidence type="ECO:0000256" key="2">
    <source>
        <dbReference type="ARBA" id="ARBA00005236"/>
    </source>
</evidence>
<feature type="transmembrane region" description="Helical" evidence="7">
    <location>
        <begin position="22"/>
        <end position="44"/>
    </location>
</feature>
<evidence type="ECO:0000256" key="5">
    <source>
        <dbReference type="ARBA" id="ARBA00022989"/>
    </source>
</evidence>
<dbReference type="Proteomes" id="UP000607559">
    <property type="component" value="Unassembled WGS sequence"/>
</dbReference>
<keyword evidence="3" id="KW-1003">Cell membrane</keyword>
<evidence type="ECO:0000256" key="1">
    <source>
        <dbReference type="ARBA" id="ARBA00004651"/>
    </source>
</evidence>
<dbReference type="Pfam" id="PF02687">
    <property type="entry name" value="FtsX"/>
    <property type="match status" value="1"/>
</dbReference>
<evidence type="ECO:0000313" key="11">
    <source>
        <dbReference type="Proteomes" id="UP000607559"/>
    </source>
</evidence>
<keyword evidence="6 7" id="KW-0472">Membrane</keyword>
<comment type="similarity">
    <text evidence="2">Belongs to the ABC-4 integral membrane protein family. LolC/E subfamily.</text>
</comment>
<dbReference type="GO" id="GO:0044874">
    <property type="term" value="P:lipoprotein localization to outer membrane"/>
    <property type="evidence" value="ECO:0007669"/>
    <property type="project" value="TreeGrafter"/>
</dbReference>
<feature type="transmembrane region" description="Helical" evidence="7">
    <location>
        <begin position="373"/>
        <end position="398"/>
    </location>
</feature>
<feature type="transmembrane region" description="Helical" evidence="7">
    <location>
        <begin position="276"/>
        <end position="300"/>
    </location>
</feature>
<evidence type="ECO:0000313" key="10">
    <source>
        <dbReference type="EMBL" id="GGA87885.1"/>
    </source>
</evidence>
<dbReference type="AlphaFoldDB" id="A0A8J2U970"/>
<keyword evidence="11" id="KW-1185">Reference proteome</keyword>
<dbReference type="InterPro" id="IPR025857">
    <property type="entry name" value="MacB_PCD"/>
</dbReference>
<feature type="domain" description="ABC3 transporter permease C-terminal" evidence="8">
    <location>
        <begin position="278"/>
        <end position="403"/>
    </location>
</feature>
<comment type="caution">
    <text evidence="10">The sequence shown here is derived from an EMBL/GenBank/DDBJ whole genome shotgun (WGS) entry which is preliminary data.</text>
</comment>
<accession>A0A8J2U970</accession>
<organism evidence="10 11">
    <name type="scientific">Puia dinghuensis</name>
    <dbReference type="NCBI Taxonomy" id="1792502"/>
    <lineage>
        <taxon>Bacteria</taxon>
        <taxon>Pseudomonadati</taxon>
        <taxon>Bacteroidota</taxon>
        <taxon>Chitinophagia</taxon>
        <taxon>Chitinophagales</taxon>
        <taxon>Chitinophagaceae</taxon>
        <taxon>Puia</taxon>
    </lineage>
</organism>
<reference evidence="10" key="2">
    <citation type="submission" date="2020-09" db="EMBL/GenBank/DDBJ databases">
        <authorList>
            <person name="Sun Q."/>
            <person name="Zhou Y."/>
        </authorList>
    </citation>
    <scope>NUCLEOTIDE SEQUENCE</scope>
    <source>
        <strain evidence="10">CGMCC 1.15448</strain>
    </source>
</reference>
<comment type="subcellular location">
    <subcellularLocation>
        <location evidence="1">Cell membrane</location>
        <topology evidence="1">Multi-pass membrane protein</topology>
    </subcellularLocation>
</comment>
<name>A0A8J2U970_9BACT</name>
<gene>
    <name evidence="10" type="ORF">GCM10011511_08750</name>
</gene>
<dbReference type="PANTHER" id="PTHR30489">
    <property type="entry name" value="LIPOPROTEIN-RELEASING SYSTEM TRANSMEMBRANE PROTEIN LOLE"/>
    <property type="match status" value="1"/>
</dbReference>
<keyword evidence="5 7" id="KW-1133">Transmembrane helix</keyword>
<evidence type="ECO:0000256" key="7">
    <source>
        <dbReference type="SAM" id="Phobius"/>
    </source>
</evidence>
<dbReference type="GO" id="GO:0098797">
    <property type="term" value="C:plasma membrane protein complex"/>
    <property type="evidence" value="ECO:0007669"/>
    <property type="project" value="TreeGrafter"/>
</dbReference>
<evidence type="ECO:0000259" key="8">
    <source>
        <dbReference type="Pfam" id="PF02687"/>
    </source>
</evidence>
<feature type="transmembrane region" description="Helical" evidence="7">
    <location>
        <begin position="321"/>
        <end position="344"/>
    </location>
</feature>
<dbReference type="InterPro" id="IPR051447">
    <property type="entry name" value="Lipoprotein-release_system"/>
</dbReference>
<evidence type="ECO:0000256" key="4">
    <source>
        <dbReference type="ARBA" id="ARBA00022692"/>
    </source>
</evidence>
<evidence type="ECO:0000256" key="6">
    <source>
        <dbReference type="ARBA" id="ARBA00023136"/>
    </source>
</evidence>
<sequence length="410" mass="46201">MNVPAFIARRVAFNRERSFSRFIIRLAIAATVISVAAMLLTLAFTNGFQYAISQKVFNLWGHLRVQHFSANRAAIAEEAPMEKNDTVLHTLRSDPGIKTIQAFATKYAVVRSGEGIDYVQVKGVEKDYDFGNLRDFLKSGRWPHFPDSGYSNEIVLSEYTAGQLKIKVGDKVIIYFIQPGGGPPRVRPMIVSGLFKTGIEDYDKLLAIGDLRLIQRLNNWKPDEIGGYEIFTNDYHQAAAVNNRIYDQLPKDWGSTTTEDTYTNIFDWLNLQNTTIAIVLVIMIVVATLNLVTCLIILVLERTRMIGILKAIGAPDASIQTVFLYQGSIITLFGIALGNIFGLLVCWAQEKYGFITLPEEAYFISKAVVRLEWWHFVLVNAGTFLICFLVLMIPTVIVRRMQPARAIRFS</sequence>
<evidence type="ECO:0000256" key="3">
    <source>
        <dbReference type="ARBA" id="ARBA00022475"/>
    </source>
</evidence>
<feature type="domain" description="MacB-like periplasmic core" evidence="9">
    <location>
        <begin position="26"/>
        <end position="198"/>
    </location>
</feature>
<evidence type="ECO:0000259" key="9">
    <source>
        <dbReference type="Pfam" id="PF12704"/>
    </source>
</evidence>
<proteinExistence type="inferred from homology"/>
<dbReference type="Pfam" id="PF12704">
    <property type="entry name" value="MacB_PCD"/>
    <property type="match status" value="1"/>
</dbReference>
<dbReference type="InterPro" id="IPR003838">
    <property type="entry name" value="ABC3_permease_C"/>
</dbReference>
<reference evidence="10" key="1">
    <citation type="journal article" date="2014" name="Int. J. Syst. Evol. Microbiol.">
        <title>Complete genome sequence of Corynebacterium casei LMG S-19264T (=DSM 44701T), isolated from a smear-ripened cheese.</title>
        <authorList>
            <consortium name="US DOE Joint Genome Institute (JGI-PGF)"/>
            <person name="Walter F."/>
            <person name="Albersmeier A."/>
            <person name="Kalinowski J."/>
            <person name="Ruckert C."/>
        </authorList>
    </citation>
    <scope>NUCLEOTIDE SEQUENCE</scope>
    <source>
        <strain evidence="10">CGMCC 1.15448</strain>
    </source>
</reference>